<keyword evidence="4" id="KW-1185">Reference proteome</keyword>
<dbReference type="Proteomes" id="UP001141552">
    <property type="component" value="Unassembled WGS sequence"/>
</dbReference>
<dbReference type="PANTHER" id="PTHR12161">
    <property type="entry name" value="IST1 FAMILY MEMBER"/>
    <property type="match status" value="1"/>
</dbReference>
<evidence type="ECO:0000256" key="2">
    <source>
        <dbReference type="SAM" id="MobiDB-lite"/>
    </source>
</evidence>
<evidence type="ECO:0000313" key="3">
    <source>
        <dbReference type="EMBL" id="KAJ4843776.1"/>
    </source>
</evidence>
<evidence type="ECO:0000313" key="4">
    <source>
        <dbReference type="Proteomes" id="UP001141552"/>
    </source>
</evidence>
<comment type="similarity">
    <text evidence="1">Belongs to the IST1 family.</text>
</comment>
<organism evidence="3 4">
    <name type="scientific">Turnera subulata</name>
    <dbReference type="NCBI Taxonomy" id="218843"/>
    <lineage>
        <taxon>Eukaryota</taxon>
        <taxon>Viridiplantae</taxon>
        <taxon>Streptophyta</taxon>
        <taxon>Embryophyta</taxon>
        <taxon>Tracheophyta</taxon>
        <taxon>Spermatophyta</taxon>
        <taxon>Magnoliopsida</taxon>
        <taxon>eudicotyledons</taxon>
        <taxon>Gunneridae</taxon>
        <taxon>Pentapetalae</taxon>
        <taxon>rosids</taxon>
        <taxon>fabids</taxon>
        <taxon>Malpighiales</taxon>
        <taxon>Passifloraceae</taxon>
        <taxon>Turnera</taxon>
    </lineage>
</organism>
<protein>
    <submittedName>
        <fullName evidence="3">Uncharacterized protein</fullName>
    </submittedName>
</protein>
<feature type="region of interest" description="Disordered" evidence="2">
    <location>
        <begin position="394"/>
        <end position="415"/>
    </location>
</feature>
<name>A0A9Q0G5Z7_9ROSI</name>
<dbReference type="Gene3D" id="1.20.1260.60">
    <property type="entry name" value="Vacuolar protein sorting-associated protein Ist1"/>
    <property type="match status" value="1"/>
</dbReference>
<dbReference type="GO" id="GO:0015031">
    <property type="term" value="P:protein transport"/>
    <property type="evidence" value="ECO:0007669"/>
    <property type="project" value="InterPro"/>
</dbReference>
<dbReference type="EMBL" id="JAKUCV010002143">
    <property type="protein sequence ID" value="KAJ4843776.1"/>
    <property type="molecule type" value="Genomic_DNA"/>
</dbReference>
<gene>
    <name evidence="3" type="ORF">Tsubulata_017403</name>
</gene>
<reference evidence="3" key="1">
    <citation type="submission" date="2022-02" db="EMBL/GenBank/DDBJ databases">
        <authorList>
            <person name="Henning P.M."/>
            <person name="McCubbin A.G."/>
            <person name="Shore J.S."/>
        </authorList>
    </citation>
    <scope>NUCLEOTIDE SEQUENCE</scope>
    <source>
        <strain evidence="3">F60SS</strain>
        <tissue evidence="3">Leaves</tissue>
    </source>
</reference>
<dbReference type="InterPro" id="IPR005061">
    <property type="entry name" value="Ist1"/>
</dbReference>
<dbReference type="InterPro" id="IPR042277">
    <property type="entry name" value="IST1-like"/>
</dbReference>
<feature type="non-terminal residue" evidence="3">
    <location>
        <position position="415"/>
    </location>
</feature>
<dbReference type="AlphaFoldDB" id="A0A9Q0G5Z7"/>
<reference evidence="3" key="2">
    <citation type="journal article" date="2023" name="Plants (Basel)">
        <title>Annotation of the Turnera subulata (Passifloraceae) Draft Genome Reveals the S-Locus Evolved after the Divergence of Turneroideae from Passifloroideae in a Stepwise Manner.</title>
        <authorList>
            <person name="Henning P.M."/>
            <person name="Roalson E.H."/>
            <person name="Mir W."/>
            <person name="McCubbin A.G."/>
            <person name="Shore J.S."/>
        </authorList>
    </citation>
    <scope>NUCLEOTIDE SEQUENCE</scope>
    <source>
        <strain evidence="3">F60SS</strain>
    </source>
</reference>
<proteinExistence type="inferred from homology"/>
<dbReference type="PANTHER" id="PTHR12161:SF50">
    <property type="entry name" value="VACUOLAR PROTEIN SORTING-ASSOCIATED PROTEIN IST1"/>
    <property type="match status" value="1"/>
</dbReference>
<dbReference type="OrthoDB" id="29853at2759"/>
<sequence>MLQCRLKLLRRKRYSIVRQLREDIAQLLKNGQNYESALARILCMTSIPTDKSCRIRHRPDDINEAISTLIFATSWCGDLPELQVIKKLFGDRYGHRYTHSAAELYSGNLVNHEIIERLCVKSIPDDAKLKLIDEIANDYSLQPWNSGYQNRTEPSPVEVSANHLDGFVFKEEACTSYNHTNGPLLLDSYANQSPQDKSNLVTRPLNVAHIHETAEAQMEKPCQDKYMICLPTVMTCTSSGQTCQGMSGSSKLFLNEEEDISISENSSEISFDQFQKRSDYIGEVEEIQFSAAQDQYGEDKRMFLFNLYVPPPFGSYNGAGILTSHYYGALKCDGEAEDHIASDCQASCGSSSSSCSTGKPCSCKDAKKVTNVTYARTIKRQIGLEAMNPEKHLCSKESRGAPGSHVHPKLPDYDV</sequence>
<comment type="caution">
    <text evidence="3">The sequence shown here is derived from an EMBL/GenBank/DDBJ whole genome shotgun (WGS) entry which is preliminary data.</text>
</comment>
<evidence type="ECO:0000256" key="1">
    <source>
        <dbReference type="ARBA" id="ARBA00005536"/>
    </source>
</evidence>
<dbReference type="Pfam" id="PF03398">
    <property type="entry name" value="Ist1"/>
    <property type="match status" value="1"/>
</dbReference>
<accession>A0A9Q0G5Z7</accession>